<gene>
    <name evidence="10" type="ORF">P154DRAFT_564912</name>
</gene>
<feature type="compositionally biased region" description="Low complexity" evidence="8">
    <location>
        <begin position="1044"/>
        <end position="1054"/>
    </location>
</feature>
<comment type="subcellular location">
    <subcellularLocation>
        <location evidence="1">Chromosome</location>
    </subcellularLocation>
</comment>
<dbReference type="InterPro" id="IPR025977">
    <property type="entry name" value="Cnd3_C"/>
</dbReference>
<keyword evidence="3" id="KW-0158">Chromosome</keyword>
<feature type="compositionally biased region" description="Acidic residues" evidence="8">
    <location>
        <begin position="1128"/>
        <end position="1139"/>
    </location>
</feature>
<dbReference type="InterPro" id="IPR027165">
    <property type="entry name" value="CND3"/>
</dbReference>
<keyword evidence="4" id="KW-0132">Cell division</keyword>
<feature type="compositionally biased region" description="Low complexity" evidence="8">
    <location>
        <begin position="1140"/>
        <end position="1150"/>
    </location>
</feature>
<reference evidence="10" key="1">
    <citation type="journal article" date="2020" name="Stud. Mycol.">
        <title>101 Dothideomycetes genomes: a test case for predicting lifestyles and emergence of pathogens.</title>
        <authorList>
            <person name="Haridas S."/>
            <person name="Albert R."/>
            <person name="Binder M."/>
            <person name="Bloem J."/>
            <person name="Labutti K."/>
            <person name="Salamov A."/>
            <person name="Andreopoulos B."/>
            <person name="Baker S."/>
            <person name="Barry K."/>
            <person name="Bills G."/>
            <person name="Bluhm B."/>
            <person name="Cannon C."/>
            <person name="Castanera R."/>
            <person name="Culley D."/>
            <person name="Daum C."/>
            <person name="Ezra D."/>
            <person name="Gonzalez J."/>
            <person name="Henrissat B."/>
            <person name="Kuo A."/>
            <person name="Liang C."/>
            <person name="Lipzen A."/>
            <person name="Lutzoni F."/>
            <person name="Magnuson J."/>
            <person name="Mondo S."/>
            <person name="Nolan M."/>
            <person name="Ohm R."/>
            <person name="Pangilinan J."/>
            <person name="Park H.-J."/>
            <person name="Ramirez L."/>
            <person name="Alfaro M."/>
            <person name="Sun H."/>
            <person name="Tritt A."/>
            <person name="Yoshinaga Y."/>
            <person name="Zwiers L.-H."/>
            <person name="Turgeon B."/>
            <person name="Goodwin S."/>
            <person name="Spatafora J."/>
            <person name="Crous P."/>
            <person name="Grigoriev I."/>
        </authorList>
    </citation>
    <scope>NUCLEOTIDE SEQUENCE</scope>
    <source>
        <strain evidence="10">CBS 123094</strain>
    </source>
</reference>
<feature type="compositionally biased region" description="Low complexity" evidence="8">
    <location>
        <begin position="1157"/>
        <end position="1180"/>
    </location>
</feature>
<name>A0A6A5W897_9PLEO</name>
<accession>A0A6A5W897</accession>
<dbReference type="GO" id="GO:0007076">
    <property type="term" value="P:mitotic chromosome condensation"/>
    <property type="evidence" value="ECO:0007669"/>
    <property type="project" value="InterPro"/>
</dbReference>
<evidence type="ECO:0000256" key="5">
    <source>
        <dbReference type="ARBA" id="ARBA00022776"/>
    </source>
</evidence>
<keyword evidence="5" id="KW-0498">Mitosis</keyword>
<dbReference type="Gene3D" id="1.25.10.10">
    <property type="entry name" value="Leucine-rich Repeat Variant"/>
    <property type="match status" value="1"/>
</dbReference>
<evidence type="ECO:0000256" key="3">
    <source>
        <dbReference type="ARBA" id="ARBA00022454"/>
    </source>
</evidence>
<dbReference type="Pfam" id="PF12719">
    <property type="entry name" value="Cnd3"/>
    <property type="match status" value="1"/>
</dbReference>
<feature type="region of interest" description="Disordered" evidence="8">
    <location>
        <begin position="1"/>
        <end position="49"/>
    </location>
</feature>
<evidence type="ECO:0000256" key="7">
    <source>
        <dbReference type="ARBA" id="ARBA00023306"/>
    </source>
</evidence>
<evidence type="ECO:0000313" key="11">
    <source>
        <dbReference type="Proteomes" id="UP000799779"/>
    </source>
</evidence>
<dbReference type="PANTHER" id="PTHR14418:SF5">
    <property type="entry name" value="CONDENSIN COMPLEX SUBUNIT 3"/>
    <property type="match status" value="1"/>
</dbReference>
<feature type="compositionally biased region" description="Low complexity" evidence="8">
    <location>
        <begin position="1"/>
        <end position="26"/>
    </location>
</feature>
<keyword evidence="7" id="KW-0131">Cell cycle</keyword>
<evidence type="ECO:0000313" key="10">
    <source>
        <dbReference type="EMBL" id="KAF1998160.1"/>
    </source>
</evidence>
<evidence type="ECO:0000256" key="6">
    <source>
        <dbReference type="ARBA" id="ARBA00023067"/>
    </source>
</evidence>
<feature type="region of interest" description="Disordered" evidence="8">
    <location>
        <begin position="591"/>
        <end position="633"/>
    </location>
</feature>
<dbReference type="GO" id="GO:0000796">
    <property type="term" value="C:condensin complex"/>
    <property type="evidence" value="ECO:0007669"/>
    <property type="project" value="InterPro"/>
</dbReference>
<evidence type="ECO:0000256" key="2">
    <source>
        <dbReference type="ARBA" id="ARBA00006533"/>
    </source>
</evidence>
<dbReference type="PANTHER" id="PTHR14418">
    <property type="entry name" value="CONDENSIN COMPLEX SUBUNIT 3-RELATED"/>
    <property type="match status" value="1"/>
</dbReference>
<evidence type="ECO:0000259" key="9">
    <source>
        <dbReference type="Pfam" id="PF12719"/>
    </source>
</evidence>
<feature type="region of interest" description="Disordered" evidence="8">
    <location>
        <begin position="1015"/>
        <end position="1110"/>
    </location>
</feature>
<dbReference type="AlphaFoldDB" id="A0A6A5W897"/>
<feature type="compositionally biased region" description="Acidic residues" evidence="8">
    <location>
        <begin position="1055"/>
        <end position="1066"/>
    </location>
</feature>
<dbReference type="OrthoDB" id="27187at2759"/>
<organism evidence="10 11">
    <name type="scientific">Amniculicola lignicola CBS 123094</name>
    <dbReference type="NCBI Taxonomy" id="1392246"/>
    <lineage>
        <taxon>Eukaryota</taxon>
        <taxon>Fungi</taxon>
        <taxon>Dikarya</taxon>
        <taxon>Ascomycota</taxon>
        <taxon>Pezizomycotina</taxon>
        <taxon>Dothideomycetes</taxon>
        <taxon>Pleosporomycetidae</taxon>
        <taxon>Pleosporales</taxon>
        <taxon>Amniculicolaceae</taxon>
        <taxon>Amniculicola</taxon>
    </lineage>
</organism>
<feature type="compositionally biased region" description="Acidic residues" evidence="8">
    <location>
        <begin position="1097"/>
        <end position="1110"/>
    </location>
</feature>
<evidence type="ECO:0000256" key="4">
    <source>
        <dbReference type="ARBA" id="ARBA00022618"/>
    </source>
</evidence>
<dbReference type="GO" id="GO:0000793">
    <property type="term" value="C:condensed chromosome"/>
    <property type="evidence" value="ECO:0007669"/>
    <property type="project" value="TreeGrafter"/>
</dbReference>
<feature type="compositionally biased region" description="Basic and acidic residues" evidence="8">
    <location>
        <begin position="1024"/>
        <end position="1042"/>
    </location>
</feature>
<evidence type="ECO:0000256" key="1">
    <source>
        <dbReference type="ARBA" id="ARBA00004286"/>
    </source>
</evidence>
<comment type="similarity">
    <text evidence="2">Belongs to the CND3 (condensin subunit 3) family.</text>
</comment>
<proteinExistence type="inferred from homology"/>
<evidence type="ECO:0000256" key="8">
    <source>
        <dbReference type="SAM" id="MobiDB-lite"/>
    </source>
</evidence>
<keyword evidence="11" id="KW-1185">Reference proteome</keyword>
<dbReference type="InterPro" id="IPR016024">
    <property type="entry name" value="ARM-type_fold"/>
</dbReference>
<dbReference type="SUPFAM" id="SSF48371">
    <property type="entry name" value="ARM repeat"/>
    <property type="match status" value="1"/>
</dbReference>
<sequence length="1208" mass="134448">MPARATSRSTRTSTAAPSRKSSTATLRGRRSASARTSAHAVEIPNEGPDNTLRTQICHIFSDAQKSTATQRKLVINLRKIQETCCYAPPVQTKKKKGGRDEELEGFDESQFNEEVARCVVRVLPVKKSETVGDKVIRFLGLFLRHATEKDNAIFHTGEEDESEIPDDTPTTRLTSLILTSMINSLTAKDKTVRFRAAQITAHMINTLGNIDGELFDLIRLTLQKRLKDKEAAVRVQAVLGLGRLADADEDSDDDDGDGQGPGGLLGKLLDIMENDPGAEVRRVVLLNMPFQKDTLPAMLERSRDEDVATRRVFYGKMLPTLSDFRHMSLEKRGMILRYGLRDRDEVCRKSMARVFYERWISSCAAAYDDTPEEERNPDAVIPPNFEGLHELLERIDVTSTGIEEGIAHDAMRAFWEGRPDYREHITFDDDFWRDLDPESAFIVRSLNDYCIESEDDNLLEARIPEASRVAFFLEMHMNNLMEAVRRFAETAVSDATDDEKTLAQEEEADQAFVVEQLLHIALTLDFADEKGRRNIQSIVLTALERPELPEECTKLAVELLRTVCGKRGETEFCRMIWLNCISGVRDYGKDEEEAEQGADESFHSAQSEMGDDNSDTSEERPKTKKLKLSPEDEETKRERDFMIYAKCLHIAQCALENVECAIEGNYEFEMMLNTLIVPSLKQRDIFLRERGLVCLGLCALLSKNLAQENFNLFLHCFLNGEPTFKIVAIEILSDIIITHPTLLAPSQTPEDTQVSAASTVSSQPNPRIKPLTKALIKAFNSEDQHLTLSACTGASKLLLMGLLPHESALAIVKTFILAYFDPETSAKEPIRQALSYFLPAFSHSKYTNARLIAEVAVPVVTKLVMQREDMDEEMDEGVSWTIVAGHLAEWTDGRRVVGATEMGLDGKMATQAIAEVPHIKLAIDILERALKDTCSKDERKPLLTLLTKLSIPSTNPKAINRQDSIQEPAELVEELHQVVTEAVEAKLGHDAVSRNYMAKLEASLTKRLGEVAMDGTSRETSVLESRDGETEVTIRAEKRESVETEATTTTATDADAGESDATEVPEEMSGVEQEQEQEQKTARVLVKQEPVEREPVEEQETVEEEEEEDVDMTLAGMHAEGTIMPISEADEDEEDEDGDTTMTGTEVTVVPVKGPSSRRSVSAKSSTSARSAGSRTAGKGRTAGPRNVAVSISESDIIDSLLESEFSA</sequence>
<protein>
    <recommendedName>
        <fullName evidence="9">Nuclear condensin complex subunit 3 C-terminal domain-containing protein</fullName>
    </recommendedName>
</protein>
<feature type="region of interest" description="Disordered" evidence="8">
    <location>
        <begin position="1127"/>
        <end position="1196"/>
    </location>
</feature>
<feature type="domain" description="Nuclear condensin complex subunit 3 C-terminal" evidence="9">
    <location>
        <begin position="646"/>
        <end position="951"/>
    </location>
</feature>
<dbReference type="EMBL" id="ML977606">
    <property type="protein sequence ID" value="KAF1998160.1"/>
    <property type="molecule type" value="Genomic_DNA"/>
</dbReference>
<keyword evidence="6" id="KW-0226">DNA condensation</keyword>
<dbReference type="Proteomes" id="UP000799779">
    <property type="component" value="Unassembled WGS sequence"/>
</dbReference>
<dbReference type="InterPro" id="IPR011989">
    <property type="entry name" value="ARM-like"/>
</dbReference>
<dbReference type="GO" id="GO:0051301">
    <property type="term" value="P:cell division"/>
    <property type="evidence" value="ECO:0007669"/>
    <property type="project" value="UniProtKB-KW"/>
</dbReference>